<keyword evidence="3 6" id="KW-0812">Transmembrane</keyword>
<dbReference type="EMBL" id="JEMU01000001">
    <property type="protein sequence ID" value="KAJ04739.1"/>
    <property type="molecule type" value="Genomic_DNA"/>
</dbReference>
<dbReference type="RefSeq" id="WP_037904704.1">
    <property type="nucleotide sequence ID" value="NZ_JEMU01000001.1"/>
</dbReference>
<dbReference type="GO" id="GO:0055085">
    <property type="term" value="P:transmembrane transport"/>
    <property type="evidence" value="ECO:0007669"/>
    <property type="project" value="InterPro"/>
</dbReference>
<feature type="transmembrane region" description="Helical" evidence="6">
    <location>
        <begin position="305"/>
        <end position="325"/>
    </location>
</feature>
<evidence type="ECO:0000256" key="1">
    <source>
        <dbReference type="ARBA" id="ARBA00004651"/>
    </source>
</evidence>
<evidence type="ECO:0000313" key="8">
    <source>
        <dbReference type="Proteomes" id="UP000027337"/>
    </source>
</evidence>
<dbReference type="NCBIfam" id="TIGR04408">
    <property type="entry name" value="LptG_lptG"/>
    <property type="match status" value="1"/>
</dbReference>
<evidence type="ECO:0000256" key="5">
    <source>
        <dbReference type="ARBA" id="ARBA00023136"/>
    </source>
</evidence>
<dbReference type="STRING" id="83219.PM02_00545"/>
<keyword evidence="8" id="KW-1185">Reference proteome</keyword>
<dbReference type="PANTHER" id="PTHR33529:SF2">
    <property type="entry name" value="LIPOPOLYSACCHARIDE EXPORT SYSTEM PERMEASE PROTEIN LPTG"/>
    <property type="match status" value="1"/>
</dbReference>
<evidence type="ECO:0000256" key="6">
    <source>
        <dbReference type="SAM" id="Phobius"/>
    </source>
</evidence>
<name>A0A061SXH3_9RHOB</name>
<dbReference type="eggNOG" id="COG0795">
    <property type="taxonomic scope" value="Bacteria"/>
</dbReference>
<evidence type="ECO:0000313" key="7">
    <source>
        <dbReference type="EMBL" id="KAJ04739.1"/>
    </source>
</evidence>
<organism evidence="7 8">
    <name type="scientific">Sulfitobacter mediterraneus</name>
    <dbReference type="NCBI Taxonomy" id="83219"/>
    <lineage>
        <taxon>Bacteria</taxon>
        <taxon>Pseudomonadati</taxon>
        <taxon>Pseudomonadota</taxon>
        <taxon>Alphaproteobacteria</taxon>
        <taxon>Rhodobacterales</taxon>
        <taxon>Roseobacteraceae</taxon>
        <taxon>Sulfitobacter</taxon>
    </lineage>
</organism>
<comment type="caution">
    <text evidence="7">The sequence shown here is derived from an EMBL/GenBank/DDBJ whole genome shotgun (WGS) entry which is preliminary data.</text>
</comment>
<dbReference type="AlphaFoldDB" id="A0A061SXH3"/>
<feature type="transmembrane region" description="Helical" evidence="6">
    <location>
        <begin position="59"/>
        <end position="79"/>
    </location>
</feature>
<dbReference type="Pfam" id="PF03739">
    <property type="entry name" value="LptF_LptG"/>
    <property type="match status" value="1"/>
</dbReference>
<feature type="transmembrane region" description="Helical" evidence="6">
    <location>
        <begin position="337"/>
        <end position="360"/>
    </location>
</feature>
<comment type="subcellular location">
    <subcellularLocation>
        <location evidence="1">Cell membrane</location>
        <topology evidence="1">Multi-pass membrane protein</topology>
    </subcellularLocation>
</comment>
<keyword evidence="4 6" id="KW-1133">Transmembrane helix</keyword>
<dbReference type="GO" id="GO:0015920">
    <property type="term" value="P:lipopolysaccharide transport"/>
    <property type="evidence" value="ECO:0007669"/>
    <property type="project" value="TreeGrafter"/>
</dbReference>
<evidence type="ECO:0000256" key="3">
    <source>
        <dbReference type="ARBA" id="ARBA00022692"/>
    </source>
</evidence>
<evidence type="ECO:0000256" key="2">
    <source>
        <dbReference type="ARBA" id="ARBA00022475"/>
    </source>
</evidence>
<evidence type="ECO:0000256" key="4">
    <source>
        <dbReference type="ARBA" id="ARBA00022989"/>
    </source>
</evidence>
<sequence length="365" mass="39524">MILHLYFARRFAMTFLLITAVLFALVMLVDAVEQARKFGSYDIGWQKIMGLTLLNAPQTINLILPLIMILATVTLFISLARSSEMVVTRAAGRSALRSLISPVVVALIIGFMAVGMLNPIVAATGNRYLQLSESYRAGGASALSISDEGLWLRQGSASGQTVIRAWRSNADASVLFDVTFLSYDNANGPVRRIEAGSAALQNGEWSLRNAKSWPLTAGQNAEANAETFETLVIPSSLTLDRIRESIGKPGAVSIYDLPTFIRQLEQAGFSPRRHKVWLQTEIARPFFLVAMVLVASAFTMRHTRFGGTGVAVLASVLLGFGLYFIRSFAQILGENGQIPVMLAAWAPPVAAILLALGLLLHAEDG</sequence>
<dbReference type="GO" id="GO:0043190">
    <property type="term" value="C:ATP-binding cassette (ABC) transporter complex"/>
    <property type="evidence" value="ECO:0007669"/>
    <property type="project" value="InterPro"/>
</dbReference>
<protein>
    <submittedName>
        <fullName evidence="7">Permease</fullName>
    </submittedName>
</protein>
<feature type="transmembrane region" description="Helical" evidence="6">
    <location>
        <begin position="99"/>
        <end position="121"/>
    </location>
</feature>
<dbReference type="InterPro" id="IPR030923">
    <property type="entry name" value="LptG"/>
</dbReference>
<reference evidence="7 8" key="1">
    <citation type="journal article" date="2014" name="Genome Announc.">
        <title>Draft Genome Sequences of Two Isolates of the Roseobacter Group, Sulfitobacter sp. Strains 3SOLIMAR09 and 1FIGIMAR09, from Harbors of Mallorca Island (Mediterranean Sea).</title>
        <authorList>
            <person name="Mas-Llado M."/>
            <person name="Pina-Villalonga J.M."/>
            <person name="Brunet-Galmes I."/>
            <person name="Nogales B."/>
            <person name="Bosch R."/>
        </authorList>
    </citation>
    <scope>NUCLEOTIDE SEQUENCE [LARGE SCALE GENOMIC DNA]</scope>
    <source>
        <strain evidence="7 8">1FIGIMAR09</strain>
    </source>
</reference>
<keyword evidence="2" id="KW-1003">Cell membrane</keyword>
<accession>A0A061SXH3</accession>
<gene>
    <name evidence="7" type="ORF">PM02_00545</name>
</gene>
<proteinExistence type="predicted"/>
<dbReference type="Proteomes" id="UP000027337">
    <property type="component" value="Unassembled WGS sequence"/>
</dbReference>
<feature type="transmembrane region" description="Helical" evidence="6">
    <location>
        <begin position="282"/>
        <end position="298"/>
    </location>
</feature>
<dbReference type="PANTHER" id="PTHR33529">
    <property type="entry name" value="SLR0882 PROTEIN-RELATED"/>
    <property type="match status" value="1"/>
</dbReference>
<keyword evidence="5 6" id="KW-0472">Membrane</keyword>
<dbReference type="InterPro" id="IPR005495">
    <property type="entry name" value="LptG/LptF_permease"/>
</dbReference>